<evidence type="ECO:0000256" key="3">
    <source>
        <dbReference type="PIRSR" id="PIRSR000894-1"/>
    </source>
</evidence>
<dbReference type="InterPro" id="IPR029033">
    <property type="entry name" value="His_PPase_superfam"/>
</dbReference>
<dbReference type="EMBL" id="LUEZ02000090">
    <property type="protein sequence ID" value="RDB18642.1"/>
    <property type="molecule type" value="Genomic_DNA"/>
</dbReference>
<proteinExistence type="predicted"/>
<dbReference type="InterPro" id="IPR000560">
    <property type="entry name" value="His_Pase_clade-2"/>
</dbReference>
<keyword evidence="5" id="KW-0732">Signal</keyword>
<feature type="active site" description="Nucleophile" evidence="3">
    <location>
        <position position="65"/>
    </location>
</feature>
<dbReference type="PANTHER" id="PTHR20963">
    <property type="entry name" value="MULTIPLE INOSITOL POLYPHOSPHATE PHOSPHATASE-RELATED"/>
    <property type="match status" value="1"/>
</dbReference>
<sequence length="485" mass="52087">MFGVLRITSVLLIVASLTRVTVSIFDPLQHSGPASPYFDAPSQFGIPTATPSGCRVDQAAYILRHGSRYPEPGSFAGWQALFAKLHNQSQTYTARGPLAFLPQWVPPVDDIPHEPLFLSATGAGESFMLGVDLRKRYGFTAGGGNLTVWAASQQRVLDTATYFLRGYLSQGNYLSSPNKNRGSIVVLPDSVNFTFADSLTPSAACPNYNSGNTGSAKATAFRAGYLTKIATRLNKFLKGLTLVEGDVGVMMDLCGFQAEINGDTRFCDVFEPEEWLEYEYAHDLNYYYGSGPGNPFAAATGFPWAKAISDLFAVGPNALPENGNGNFVPPPLIMGFTHDNNLPPVLAALGLWNTSSTRGVYPLSPTTPNPVRKFRSSYLVAFRGYIALERITCGDVSGIGSGAAFVGKNGVFVRVRINNAPVPVPDCTSGPGATCPLHDFLGHVEKRSVQSGDFVQRCGLTGVANATSKVEFLTRQPEDILLVGL</sequence>
<dbReference type="InterPro" id="IPR033379">
    <property type="entry name" value="Acid_Pase_AS"/>
</dbReference>
<name>A0A369JBD1_HYPMA</name>
<evidence type="ECO:0000256" key="4">
    <source>
        <dbReference type="PIRSR" id="PIRSR000894-2"/>
    </source>
</evidence>
<feature type="active site" description="Proton donor" evidence="3">
    <location>
        <position position="339"/>
    </location>
</feature>
<dbReference type="CDD" id="cd07061">
    <property type="entry name" value="HP_HAP_like"/>
    <property type="match status" value="1"/>
</dbReference>
<feature type="disulfide bond" evidence="4">
    <location>
        <begin position="427"/>
        <end position="435"/>
    </location>
</feature>
<dbReference type="GO" id="GO:0009277">
    <property type="term" value="C:fungal-type cell wall"/>
    <property type="evidence" value="ECO:0007669"/>
    <property type="project" value="TreeGrafter"/>
</dbReference>
<evidence type="ECO:0000256" key="5">
    <source>
        <dbReference type="SAM" id="SignalP"/>
    </source>
</evidence>
<keyword evidence="4" id="KW-1015">Disulfide bond</keyword>
<gene>
    <name evidence="6" type="primary">PHO1</name>
    <name evidence="6" type="ORF">Hypma_014650</name>
</gene>
<accession>A0A369JBD1</accession>
<feature type="chain" id="PRO_5016686516" evidence="5">
    <location>
        <begin position="24"/>
        <end position="485"/>
    </location>
</feature>
<organism evidence="6 7">
    <name type="scientific">Hypsizygus marmoreus</name>
    <name type="common">White beech mushroom</name>
    <name type="synonym">Agaricus marmoreus</name>
    <dbReference type="NCBI Taxonomy" id="39966"/>
    <lineage>
        <taxon>Eukaryota</taxon>
        <taxon>Fungi</taxon>
        <taxon>Dikarya</taxon>
        <taxon>Basidiomycota</taxon>
        <taxon>Agaricomycotina</taxon>
        <taxon>Agaricomycetes</taxon>
        <taxon>Agaricomycetidae</taxon>
        <taxon>Agaricales</taxon>
        <taxon>Tricholomatineae</taxon>
        <taxon>Lyophyllaceae</taxon>
        <taxon>Hypsizygus</taxon>
    </lineage>
</organism>
<dbReference type="PROSITE" id="PS00616">
    <property type="entry name" value="HIS_ACID_PHOSPHAT_1"/>
    <property type="match status" value="1"/>
</dbReference>
<evidence type="ECO:0000313" key="6">
    <source>
        <dbReference type="EMBL" id="RDB18642.1"/>
    </source>
</evidence>
<protein>
    <submittedName>
        <fullName evidence="6">Acid phosphatase PHO1</fullName>
    </submittedName>
</protein>
<feature type="disulfide bond" evidence="4">
    <location>
        <begin position="54"/>
        <end position="393"/>
    </location>
</feature>
<dbReference type="STRING" id="39966.A0A369JBD1"/>
<dbReference type="Gene3D" id="3.40.50.1240">
    <property type="entry name" value="Phosphoglycerate mutase-like"/>
    <property type="match status" value="1"/>
</dbReference>
<reference evidence="6" key="1">
    <citation type="submission" date="2018-04" db="EMBL/GenBank/DDBJ databases">
        <title>Whole genome sequencing of Hypsizygus marmoreus.</title>
        <authorList>
            <person name="Choi I.-G."/>
            <person name="Min B."/>
            <person name="Kim J.-G."/>
            <person name="Kim S."/>
            <person name="Oh Y.-L."/>
            <person name="Kong W.-S."/>
            <person name="Park H."/>
            <person name="Jeong J."/>
            <person name="Song E.-S."/>
        </authorList>
    </citation>
    <scope>NUCLEOTIDE SEQUENCE [LARGE SCALE GENOMIC DNA]</scope>
    <source>
        <strain evidence="6">51987-8</strain>
    </source>
</reference>
<dbReference type="SUPFAM" id="SSF53254">
    <property type="entry name" value="Phosphoglycerate mutase-like"/>
    <property type="match status" value="1"/>
</dbReference>
<comment type="caution">
    <text evidence="6">The sequence shown here is derived from an EMBL/GenBank/DDBJ whole genome shotgun (WGS) entry which is preliminary data.</text>
</comment>
<keyword evidence="7" id="KW-1185">Reference proteome</keyword>
<feature type="signal peptide" evidence="5">
    <location>
        <begin position="1"/>
        <end position="23"/>
    </location>
</feature>
<feature type="disulfide bond" evidence="4">
    <location>
        <begin position="254"/>
        <end position="267"/>
    </location>
</feature>
<evidence type="ECO:0000256" key="1">
    <source>
        <dbReference type="ARBA" id="ARBA00022801"/>
    </source>
</evidence>
<evidence type="ECO:0000256" key="2">
    <source>
        <dbReference type="ARBA" id="ARBA00023180"/>
    </source>
</evidence>
<keyword evidence="2" id="KW-0325">Glycoprotein</keyword>
<keyword evidence="1" id="KW-0378">Hydrolase</keyword>
<dbReference type="PIRSF" id="PIRSF000894">
    <property type="entry name" value="Acid_phosphatase"/>
    <property type="match status" value="1"/>
</dbReference>
<dbReference type="AlphaFoldDB" id="A0A369JBD1"/>
<dbReference type="Proteomes" id="UP000076154">
    <property type="component" value="Unassembled WGS sequence"/>
</dbReference>
<dbReference type="PROSITE" id="PS00778">
    <property type="entry name" value="HIS_ACID_PHOSPHAT_2"/>
    <property type="match status" value="1"/>
</dbReference>
<dbReference type="InterPro" id="IPR016274">
    <property type="entry name" value="Histidine_acid_Pase_euk"/>
</dbReference>
<dbReference type="OrthoDB" id="6509975at2759"/>
<dbReference type="Pfam" id="PF00328">
    <property type="entry name" value="His_Phos_2"/>
    <property type="match status" value="1"/>
</dbReference>
<dbReference type="GO" id="GO:0003993">
    <property type="term" value="F:acid phosphatase activity"/>
    <property type="evidence" value="ECO:0007669"/>
    <property type="project" value="TreeGrafter"/>
</dbReference>
<evidence type="ECO:0000313" key="7">
    <source>
        <dbReference type="Proteomes" id="UP000076154"/>
    </source>
</evidence>
<dbReference type="PANTHER" id="PTHR20963:SF18">
    <property type="entry name" value="ACID PHOSPHATASE PHO11-RELATED"/>
    <property type="match status" value="1"/>
</dbReference>
<dbReference type="InParanoid" id="A0A369JBD1"/>